<feature type="compositionally biased region" description="Pro residues" evidence="5">
    <location>
        <begin position="338"/>
        <end position="347"/>
    </location>
</feature>
<dbReference type="Pfam" id="PF00240">
    <property type="entry name" value="ubiquitin"/>
    <property type="match status" value="1"/>
</dbReference>
<evidence type="ECO:0000256" key="1">
    <source>
        <dbReference type="ARBA" id="ARBA00004514"/>
    </source>
</evidence>
<dbReference type="RefSeq" id="XP_019645525.1">
    <property type="nucleotide sequence ID" value="XM_019789966.1"/>
</dbReference>
<feature type="compositionally biased region" description="Polar residues" evidence="5">
    <location>
        <begin position="20"/>
        <end position="31"/>
    </location>
</feature>
<dbReference type="InterPro" id="IPR039336">
    <property type="entry name" value="Midnolin"/>
</dbReference>
<dbReference type="GO" id="GO:0005730">
    <property type="term" value="C:nucleolus"/>
    <property type="evidence" value="ECO:0007669"/>
    <property type="project" value="UniProtKB-SubCell"/>
</dbReference>
<feature type="compositionally biased region" description="Basic and acidic residues" evidence="5">
    <location>
        <begin position="355"/>
        <end position="367"/>
    </location>
</feature>
<dbReference type="PROSITE" id="PS50053">
    <property type="entry name" value="UBIQUITIN_2"/>
    <property type="match status" value="1"/>
</dbReference>
<dbReference type="AlphaFoldDB" id="A0A6P4ZWG7"/>
<feature type="domain" description="Ubiquitin-like" evidence="6">
    <location>
        <begin position="40"/>
        <end position="114"/>
    </location>
</feature>
<evidence type="ECO:0000256" key="2">
    <source>
        <dbReference type="ARBA" id="ARBA00004604"/>
    </source>
</evidence>
<feature type="compositionally biased region" description="Basic residues" evidence="5">
    <location>
        <begin position="1"/>
        <end position="12"/>
    </location>
</feature>
<dbReference type="GeneID" id="109486235"/>
<evidence type="ECO:0000256" key="3">
    <source>
        <dbReference type="ARBA" id="ARBA00022490"/>
    </source>
</evidence>
<feature type="compositionally biased region" description="Polar residues" evidence="5">
    <location>
        <begin position="275"/>
        <end position="287"/>
    </location>
</feature>
<proteinExistence type="predicted"/>
<feature type="compositionally biased region" description="Low complexity" evidence="5">
    <location>
        <begin position="393"/>
        <end position="414"/>
    </location>
</feature>
<organism evidence="7 8">
    <name type="scientific">Branchiostoma belcheri</name>
    <name type="common">Amphioxus</name>
    <dbReference type="NCBI Taxonomy" id="7741"/>
    <lineage>
        <taxon>Eukaryota</taxon>
        <taxon>Metazoa</taxon>
        <taxon>Chordata</taxon>
        <taxon>Cephalochordata</taxon>
        <taxon>Leptocardii</taxon>
        <taxon>Amphioxiformes</taxon>
        <taxon>Branchiostomatidae</taxon>
        <taxon>Branchiostoma</taxon>
    </lineage>
</organism>
<reference evidence="8" key="1">
    <citation type="submission" date="2025-08" db="UniProtKB">
        <authorList>
            <consortium name="RefSeq"/>
        </authorList>
    </citation>
    <scope>IDENTIFICATION</scope>
    <source>
        <tissue evidence="8">Gonad</tissue>
    </source>
</reference>
<evidence type="ECO:0000256" key="5">
    <source>
        <dbReference type="SAM" id="MobiDB-lite"/>
    </source>
</evidence>
<sequence>MDMNVRRPKRPARTAEDSCSCGSTHPCSGTPGSRPAARRMRISIHPTTGGQFELDVPCHETVEELKRRISKQLKVAKDRIMLLHRDKQLKRGSLDENAVSEGSRITLLPAVESGLISQRPEQTVMQALDSLSETQVNDFLSGRSPLTLALRVGDHMMFVQLQLAAHQIPASHQPANQGAAYKRFATTNSKSSSFSSAAATAKSTTTATPLSSRHHPSKSFTSSASSSSSSSSSTTSSTSTSSSSSSASQQKSSSSSKQGAFIESIKNHGPGIYSGTFSGTLSPSLQDDQGRPRRDINTILHILNDLLGATQRFSFGPGGTLSSDPPAPETTTTTRPRTPTPPPPPRSPAEMSAARMDEENRATRGKVEQLQLLMQQTRLRRKARREQRTPYWTSGRKSSRTDSTGSSSSDSGASVDMDIESSVAASDSNGYPKINPEYVFA</sequence>
<evidence type="ECO:0000313" key="7">
    <source>
        <dbReference type="Proteomes" id="UP000515135"/>
    </source>
</evidence>
<keyword evidence="3" id="KW-0963">Cytoplasm</keyword>
<feature type="region of interest" description="Disordered" evidence="5">
    <location>
        <begin position="273"/>
        <end position="292"/>
    </location>
</feature>
<evidence type="ECO:0000259" key="6">
    <source>
        <dbReference type="PROSITE" id="PS50053"/>
    </source>
</evidence>
<feature type="region of interest" description="Disordered" evidence="5">
    <location>
        <begin position="1"/>
        <end position="36"/>
    </location>
</feature>
<evidence type="ECO:0000256" key="4">
    <source>
        <dbReference type="ARBA" id="ARBA00023242"/>
    </source>
</evidence>
<feature type="compositionally biased region" description="Low complexity" evidence="5">
    <location>
        <begin position="218"/>
        <end position="256"/>
    </location>
</feature>
<dbReference type="SUPFAM" id="SSF54236">
    <property type="entry name" value="Ubiquitin-like"/>
    <property type="match status" value="1"/>
</dbReference>
<dbReference type="Gene3D" id="3.10.20.90">
    <property type="entry name" value="Phosphatidylinositol 3-kinase Catalytic Subunit, Chain A, domain 1"/>
    <property type="match status" value="1"/>
</dbReference>
<dbReference type="OrthoDB" id="1916003at2759"/>
<name>A0A6P4ZWG7_BRABE</name>
<dbReference type="GO" id="GO:0005829">
    <property type="term" value="C:cytosol"/>
    <property type="evidence" value="ECO:0007669"/>
    <property type="project" value="UniProtKB-SubCell"/>
</dbReference>
<feature type="region of interest" description="Disordered" evidence="5">
    <location>
        <begin position="204"/>
        <end position="259"/>
    </location>
</feature>
<keyword evidence="7" id="KW-1185">Reference proteome</keyword>
<dbReference type="FunFam" id="3.10.20.90:FF:000180">
    <property type="entry name" value="midnolin isoform X1"/>
    <property type="match status" value="1"/>
</dbReference>
<dbReference type="Proteomes" id="UP000515135">
    <property type="component" value="Unplaced"/>
</dbReference>
<dbReference type="InterPro" id="IPR029071">
    <property type="entry name" value="Ubiquitin-like_domsf"/>
</dbReference>
<dbReference type="PANTHER" id="PTHR23010:SF1">
    <property type="entry name" value="MIDNOLIN"/>
    <property type="match status" value="1"/>
</dbReference>
<protein>
    <submittedName>
        <fullName evidence="8">Midnolin-like</fullName>
    </submittedName>
</protein>
<comment type="subcellular location">
    <subcellularLocation>
        <location evidence="1">Cytoplasm</location>
        <location evidence="1">Cytosol</location>
    </subcellularLocation>
    <subcellularLocation>
        <location evidence="2">Nucleus</location>
        <location evidence="2">Nucleolus</location>
    </subcellularLocation>
</comment>
<dbReference type="PANTHER" id="PTHR23010">
    <property type="entry name" value="MIDNOLIN"/>
    <property type="match status" value="1"/>
</dbReference>
<keyword evidence="4" id="KW-0539">Nucleus</keyword>
<accession>A0A6P4ZWG7</accession>
<dbReference type="InterPro" id="IPR000626">
    <property type="entry name" value="Ubiquitin-like_dom"/>
</dbReference>
<gene>
    <name evidence="8" type="primary">LOC109486235</name>
</gene>
<dbReference type="CDD" id="cd01804">
    <property type="entry name" value="Ubl_midnolin"/>
    <property type="match status" value="1"/>
</dbReference>
<dbReference type="SMART" id="SM00213">
    <property type="entry name" value="UBQ"/>
    <property type="match status" value="1"/>
</dbReference>
<dbReference type="KEGG" id="bbel:109486235"/>
<feature type="region of interest" description="Disordered" evidence="5">
    <location>
        <begin position="313"/>
        <end position="441"/>
    </location>
</feature>
<evidence type="ECO:0000313" key="8">
    <source>
        <dbReference type="RefSeq" id="XP_019645525.1"/>
    </source>
</evidence>